<name>A0AAD9X1C4_9ROSI</name>
<evidence type="ECO:0000313" key="2">
    <source>
        <dbReference type="Proteomes" id="UP001280121"/>
    </source>
</evidence>
<gene>
    <name evidence="1" type="ORF">Ddye_018295</name>
</gene>
<organism evidence="1 2">
    <name type="scientific">Dipteronia dyeriana</name>
    <dbReference type="NCBI Taxonomy" id="168575"/>
    <lineage>
        <taxon>Eukaryota</taxon>
        <taxon>Viridiplantae</taxon>
        <taxon>Streptophyta</taxon>
        <taxon>Embryophyta</taxon>
        <taxon>Tracheophyta</taxon>
        <taxon>Spermatophyta</taxon>
        <taxon>Magnoliopsida</taxon>
        <taxon>eudicotyledons</taxon>
        <taxon>Gunneridae</taxon>
        <taxon>Pentapetalae</taxon>
        <taxon>rosids</taxon>
        <taxon>malvids</taxon>
        <taxon>Sapindales</taxon>
        <taxon>Sapindaceae</taxon>
        <taxon>Hippocastanoideae</taxon>
        <taxon>Acereae</taxon>
        <taxon>Dipteronia</taxon>
    </lineage>
</organism>
<dbReference type="EMBL" id="JANJYI010000005">
    <property type="protein sequence ID" value="KAK2650806.1"/>
    <property type="molecule type" value="Genomic_DNA"/>
</dbReference>
<accession>A0AAD9X1C4</accession>
<sequence>MSVEGLEPDEGWLRRSAVGVLKVFASVSEVNSSLIERGILFSTFYFGDKSIVWVFKSESVRDSFIDNRILWSIYFSSMVENRFDRGRILALVPYSQLGSQKLRVEDGSNSFTVSTVEEKDPVEEMWLQSFMELKTDRAEKANQQWRSTSNIFQKEAGEAEGTHSNRDMRVVVMSNFSGLVNNLGCQASTTLLDKGKQAMARKFKSKFIPRYNNQAKIVLEKGNQISVRSKRVMLLPIHSVKHSMNTRNKGTRKADLKVTSISSKEKWNLDVEIAKVVEAAVTVGTNIQAPPTEESIELFELEEEVAKVLEMGVSGF</sequence>
<dbReference type="Proteomes" id="UP001280121">
    <property type="component" value="Unassembled WGS sequence"/>
</dbReference>
<evidence type="ECO:0000313" key="1">
    <source>
        <dbReference type="EMBL" id="KAK2650806.1"/>
    </source>
</evidence>
<protein>
    <submittedName>
        <fullName evidence="1">Uncharacterized protein</fullName>
    </submittedName>
</protein>
<comment type="caution">
    <text evidence="1">The sequence shown here is derived from an EMBL/GenBank/DDBJ whole genome shotgun (WGS) entry which is preliminary data.</text>
</comment>
<reference evidence="1" key="1">
    <citation type="journal article" date="2023" name="Plant J.">
        <title>Genome sequences and population genomics provide insights into the demographic history, inbreeding, and mutation load of two 'living fossil' tree species of Dipteronia.</title>
        <authorList>
            <person name="Feng Y."/>
            <person name="Comes H.P."/>
            <person name="Chen J."/>
            <person name="Zhu S."/>
            <person name="Lu R."/>
            <person name="Zhang X."/>
            <person name="Li P."/>
            <person name="Qiu J."/>
            <person name="Olsen K.M."/>
            <person name="Qiu Y."/>
        </authorList>
    </citation>
    <scope>NUCLEOTIDE SEQUENCE</scope>
    <source>
        <strain evidence="1">KIB01</strain>
    </source>
</reference>
<proteinExistence type="predicted"/>
<keyword evidence="2" id="KW-1185">Reference proteome</keyword>
<dbReference type="AlphaFoldDB" id="A0AAD9X1C4"/>